<evidence type="ECO:0000313" key="3">
    <source>
        <dbReference type="Proteomes" id="UP000237640"/>
    </source>
</evidence>
<reference evidence="2 3" key="1">
    <citation type="submission" date="2018-03" db="EMBL/GenBank/DDBJ databases">
        <title>Genomic Encyclopedia of Archaeal and Bacterial Type Strains, Phase II (KMG-II): from individual species to whole genera.</title>
        <authorList>
            <person name="Goeker M."/>
        </authorList>
    </citation>
    <scope>NUCLEOTIDE SEQUENCE [LARGE SCALE GENOMIC DNA]</scope>
    <source>
        <strain evidence="2 3">DSM 25027</strain>
    </source>
</reference>
<dbReference type="Proteomes" id="UP000237640">
    <property type="component" value="Unassembled WGS sequence"/>
</dbReference>
<organism evidence="2 3">
    <name type="scientific">Flagellimonas meridianipacifica</name>
    <dbReference type="NCBI Taxonomy" id="1080225"/>
    <lineage>
        <taxon>Bacteria</taxon>
        <taxon>Pseudomonadati</taxon>
        <taxon>Bacteroidota</taxon>
        <taxon>Flavobacteriia</taxon>
        <taxon>Flavobacteriales</taxon>
        <taxon>Flavobacteriaceae</taxon>
        <taxon>Flagellimonas</taxon>
    </lineage>
</organism>
<evidence type="ECO:0000313" key="2">
    <source>
        <dbReference type="EMBL" id="PRX56903.1"/>
    </source>
</evidence>
<sequence>MNPNKHIVLTALALLCFSGLWSQEETPFVSYEVPSQNLLKFNRFLINPTFSTVREDKSYINLFHRNQSVSFDDNNQVYFLSYSGRVGDRSGVGLSLFTNREGLFNNFGVHANYAYGVRLSPKSNFTFGANFSYYQSAFNQNRANTVDDDPFLNTLESSSLISFQPGFNISFGKFDFGGFAENLFDYNLKNSESVTDFNEKTYSGHLQYTHQFKNAAGILEQGRLMPLARLRKVGEEDITLGGSLVMDLPKLGWVQAGYDDFYGASAGLGFNLNKNLSIGYTVEKGLTNNFENFGVSHEVSLAYSFTPNLTEDRVLLEKENDVVQNDSVPQENLTLSDKDLEIAQLREKLAENDAILDELLFRQDSIEQNRKQDLERRFESVMKMVRRETKGNQPEVEKRARELYFENVDSSSLVSRAKKQPISNHGLSNTSSVNRVIKIDRNSSNTVARTSNVAKDRTINTTRSKSRSFGYNYPVFDIPDVESGHYLIANVYREDENLNRFLDELHNLGIDARYFENPKNNLKYVYLEHSQSKTQVAEQYKTQLSGKFLAPMWVMSVKNDISTLPVAMQTRNSNQIKNSRQNNGGSATYKTFDIDGHGQGYYIIASVFATSQDARTFVKELQSRGLDAKYFTNPEDNFRYVYLKKHDTWTNALTSYYTKLNASYDDDMWIMRVKPNYTS</sequence>
<feature type="signal peptide" evidence="1">
    <location>
        <begin position="1"/>
        <end position="22"/>
    </location>
</feature>
<name>A0A2T0MH51_9FLAO</name>
<dbReference type="Pfam" id="PF11751">
    <property type="entry name" value="PorP_SprF"/>
    <property type="match status" value="1"/>
</dbReference>
<dbReference type="RefSeq" id="WP_106143837.1">
    <property type="nucleotide sequence ID" value="NZ_PVYX01000001.1"/>
</dbReference>
<keyword evidence="1" id="KW-0732">Signal</keyword>
<keyword evidence="3" id="KW-1185">Reference proteome</keyword>
<protein>
    <submittedName>
        <fullName evidence="2">Type IX secretion system PorP/SprF family membrane protein</fullName>
    </submittedName>
</protein>
<feature type="chain" id="PRO_5015768082" evidence="1">
    <location>
        <begin position="23"/>
        <end position="679"/>
    </location>
</feature>
<accession>A0A2T0MH51</accession>
<comment type="caution">
    <text evidence="2">The sequence shown here is derived from an EMBL/GenBank/DDBJ whole genome shotgun (WGS) entry which is preliminary data.</text>
</comment>
<dbReference type="EMBL" id="PVYX01000001">
    <property type="protein sequence ID" value="PRX56903.1"/>
    <property type="molecule type" value="Genomic_DNA"/>
</dbReference>
<evidence type="ECO:0000256" key="1">
    <source>
        <dbReference type="SAM" id="SignalP"/>
    </source>
</evidence>
<dbReference type="NCBIfam" id="TIGR03519">
    <property type="entry name" value="T9SS_PorP_fam"/>
    <property type="match status" value="1"/>
</dbReference>
<dbReference type="InterPro" id="IPR019861">
    <property type="entry name" value="PorP/SprF_Bacteroidetes"/>
</dbReference>
<dbReference type="OrthoDB" id="1393025at2"/>
<gene>
    <name evidence="2" type="ORF">CLV81_0904</name>
</gene>
<proteinExistence type="predicted"/>
<dbReference type="AlphaFoldDB" id="A0A2T0MH51"/>